<name>A0ABR7JSW2_9FIRM</name>
<dbReference type="InterPro" id="IPR019937">
    <property type="entry name" value="Cycl-permuted_mutarotase"/>
</dbReference>
<accession>A0ABR7JSW2</accession>
<proteinExistence type="predicted"/>
<comment type="caution">
    <text evidence="3">The sequence shown here is derived from an EMBL/GenBank/DDBJ whole genome shotgun (WGS) entry which is preliminary data.</text>
</comment>
<dbReference type="NCBIfam" id="TIGR03548">
    <property type="entry name" value="mutarot_permut"/>
    <property type="match status" value="1"/>
</dbReference>
<dbReference type="Gene3D" id="2.120.10.80">
    <property type="entry name" value="Kelch-type beta propeller"/>
    <property type="match status" value="1"/>
</dbReference>
<keyword evidence="4" id="KW-1185">Reference proteome</keyword>
<dbReference type="InterPro" id="IPR015915">
    <property type="entry name" value="Kelch-typ_b-propeller"/>
</dbReference>
<dbReference type="PANTHER" id="PTHR24412:SF489">
    <property type="entry name" value="RING FINGER DOMAIN AND KELCH REPEAT-CONTAINING PROTEIN DDB_G0271372"/>
    <property type="match status" value="1"/>
</dbReference>
<organism evidence="3 4">
    <name type="scientific">Romboutsia faecis</name>
    <dbReference type="NCBI Taxonomy" id="2764597"/>
    <lineage>
        <taxon>Bacteria</taxon>
        <taxon>Bacillati</taxon>
        <taxon>Bacillota</taxon>
        <taxon>Clostridia</taxon>
        <taxon>Peptostreptococcales</taxon>
        <taxon>Peptostreptococcaceae</taxon>
        <taxon>Romboutsia</taxon>
    </lineage>
</organism>
<keyword evidence="2" id="KW-0677">Repeat</keyword>
<dbReference type="Pfam" id="PF24996">
    <property type="entry name" value="NANM"/>
    <property type="match status" value="2"/>
</dbReference>
<dbReference type="PANTHER" id="PTHR24412">
    <property type="entry name" value="KELCH PROTEIN"/>
    <property type="match status" value="1"/>
</dbReference>
<dbReference type="Proteomes" id="UP000609849">
    <property type="component" value="Unassembled WGS sequence"/>
</dbReference>
<dbReference type="EMBL" id="JACRWE010000008">
    <property type="protein sequence ID" value="MBC5997853.1"/>
    <property type="molecule type" value="Genomic_DNA"/>
</dbReference>
<sequence>MVIAIASVFIIGIGSLGYGGKAVASSSEKITAKRILWEHAGDLEAQFGQDKNIGTAGLLVGESDGYIIAGGGANFPDESVADGGTKKHYPDVYVLKQENGRLKQVKHTKLKYEIGYGSSITDDDGVYYIGGSPEEKEGNNVTLFSVDKKGKLKEKFIGDLPFTISDGIAVKHGNYIYVGLGKQNGEASNKMYKFDLKTKKTQEIASVPGEATRNQAVAQILNDEIYVFSGGDKVAYTDGYKYNMKKNKWEKVSDVKVDGKEISLLGASSVKLNNEEMLVVGGFDKTVYDYAVEKLNTLKDEELSEFRKGYFGADPSELRWNKKILIYNAKSNSWKSIGEVPFDAPCGAGVVLDGEKIYSINGEIKPGTRTNRTYVGTILDK</sequence>
<dbReference type="InterPro" id="IPR056734">
    <property type="entry name" value="NANM"/>
</dbReference>
<evidence type="ECO:0000256" key="1">
    <source>
        <dbReference type="ARBA" id="ARBA00022441"/>
    </source>
</evidence>
<gene>
    <name evidence="3" type="ORF">H8923_13905</name>
</gene>
<protein>
    <submittedName>
        <fullName evidence="3">Cyclically-permuted mutarotase family protein</fullName>
    </submittedName>
</protein>
<dbReference type="SUPFAM" id="SSF117281">
    <property type="entry name" value="Kelch motif"/>
    <property type="match status" value="1"/>
</dbReference>
<evidence type="ECO:0000313" key="3">
    <source>
        <dbReference type="EMBL" id="MBC5997853.1"/>
    </source>
</evidence>
<evidence type="ECO:0000313" key="4">
    <source>
        <dbReference type="Proteomes" id="UP000609849"/>
    </source>
</evidence>
<reference evidence="3 4" key="1">
    <citation type="submission" date="2020-08" db="EMBL/GenBank/DDBJ databases">
        <authorList>
            <person name="Liu C."/>
            <person name="Sun Q."/>
        </authorList>
    </citation>
    <scope>NUCLEOTIDE SEQUENCE [LARGE SCALE GENOMIC DNA]</scope>
    <source>
        <strain evidence="3 4">NSJ-18</strain>
    </source>
</reference>
<evidence type="ECO:0000256" key="2">
    <source>
        <dbReference type="ARBA" id="ARBA00022737"/>
    </source>
</evidence>
<keyword evidence="1" id="KW-0880">Kelch repeat</keyword>